<evidence type="ECO:0000313" key="2">
    <source>
        <dbReference type="EMBL" id="PYH89961.1"/>
    </source>
</evidence>
<organism evidence="2 3">
    <name type="scientific">Aspergillus ellipticus CBS 707.79</name>
    <dbReference type="NCBI Taxonomy" id="1448320"/>
    <lineage>
        <taxon>Eukaryota</taxon>
        <taxon>Fungi</taxon>
        <taxon>Dikarya</taxon>
        <taxon>Ascomycota</taxon>
        <taxon>Pezizomycotina</taxon>
        <taxon>Eurotiomycetes</taxon>
        <taxon>Eurotiomycetidae</taxon>
        <taxon>Eurotiales</taxon>
        <taxon>Aspergillaceae</taxon>
        <taxon>Aspergillus</taxon>
        <taxon>Aspergillus subgen. Circumdati</taxon>
    </lineage>
</organism>
<keyword evidence="1" id="KW-0472">Membrane</keyword>
<evidence type="ECO:0000256" key="1">
    <source>
        <dbReference type="SAM" id="Phobius"/>
    </source>
</evidence>
<feature type="transmembrane region" description="Helical" evidence="1">
    <location>
        <begin position="12"/>
        <end position="28"/>
    </location>
</feature>
<proteinExistence type="predicted"/>
<dbReference type="VEuPathDB" id="FungiDB:BO71DRAFT_335522"/>
<dbReference type="EMBL" id="KZ826004">
    <property type="protein sequence ID" value="PYH89961.1"/>
    <property type="molecule type" value="Genomic_DNA"/>
</dbReference>
<reference evidence="2 3" key="1">
    <citation type="submission" date="2018-02" db="EMBL/GenBank/DDBJ databases">
        <title>The genomes of Aspergillus section Nigri reveals drivers in fungal speciation.</title>
        <authorList>
            <consortium name="DOE Joint Genome Institute"/>
            <person name="Vesth T.C."/>
            <person name="Nybo J."/>
            <person name="Theobald S."/>
            <person name="Brandl J."/>
            <person name="Frisvad J.C."/>
            <person name="Nielsen K.F."/>
            <person name="Lyhne E.K."/>
            <person name="Kogle M.E."/>
            <person name="Kuo A."/>
            <person name="Riley R."/>
            <person name="Clum A."/>
            <person name="Nolan M."/>
            <person name="Lipzen A."/>
            <person name="Salamov A."/>
            <person name="Henrissat B."/>
            <person name="Wiebenga A."/>
            <person name="De vries R.P."/>
            <person name="Grigoriev I.V."/>
            <person name="Mortensen U.H."/>
            <person name="Andersen M.R."/>
            <person name="Baker S.E."/>
        </authorList>
    </citation>
    <scope>NUCLEOTIDE SEQUENCE [LARGE SCALE GENOMIC DNA]</scope>
    <source>
        <strain evidence="2 3">CBS 707.79</strain>
    </source>
</reference>
<keyword evidence="1" id="KW-0812">Transmembrane</keyword>
<keyword evidence="3" id="KW-1185">Reference proteome</keyword>
<dbReference type="Proteomes" id="UP000247810">
    <property type="component" value="Unassembled WGS sequence"/>
</dbReference>
<accession>A0A319CZ81</accession>
<keyword evidence="1" id="KW-1133">Transmembrane helix</keyword>
<evidence type="ECO:0000313" key="3">
    <source>
        <dbReference type="Proteomes" id="UP000247810"/>
    </source>
</evidence>
<dbReference type="AlphaFoldDB" id="A0A319CZ81"/>
<protein>
    <submittedName>
        <fullName evidence="2">Uncharacterized protein</fullName>
    </submittedName>
</protein>
<feature type="non-terminal residue" evidence="2">
    <location>
        <position position="1"/>
    </location>
</feature>
<gene>
    <name evidence="2" type="ORF">BO71DRAFT_335522</name>
</gene>
<sequence length="52" mass="6492">YPDPTLFNKKNLYKYCLFLINFYIKFLIKRNIFFSKDIKVLYIYSRLKKKTS</sequence>
<name>A0A319CZ81_9EURO</name>